<dbReference type="Gene3D" id="3.40.630.30">
    <property type="match status" value="1"/>
</dbReference>
<sequence length="152" mass="16976">MTELAICNIQEEDVATVIALWQACGLTRPWNDPHNDIAFARAKPTSTLLVGRKGPSGPIVASIMVGHDGHRGWVYYLAVAPEHQRIGIGQSMMKAAEDWLLRQGIWKTQLMVRTGNEKVIRFYESLGYNVSQTQVLERWIDPSKRGVSSSEA</sequence>
<dbReference type="Proteomes" id="UP000234881">
    <property type="component" value="Unassembled WGS sequence"/>
</dbReference>
<dbReference type="GO" id="GO:0016747">
    <property type="term" value="F:acyltransferase activity, transferring groups other than amino-acyl groups"/>
    <property type="evidence" value="ECO:0007669"/>
    <property type="project" value="InterPro"/>
</dbReference>
<dbReference type="SUPFAM" id="SSF55729">
    <property type="entry name" value="Acyl-CoA N-acyltransferases (Nat)"/>
    <property type="match status" value="1"/>
</dbReference>
<proteinExistence type="predicted"/>
<dbReference type="OrthoDB" id="1821130at2"/>
<dbReference type="RefSeq" id="WP_101536020.1">
    <property type="nucleotide sequence ID" value="NZ_JBFHIU010000001.1"/>
</dbReference>
<feature type="domain" description="N-acetyltransferase" evidence="3">
    <location>
        <begin position="4"/>
        <end position="152"/>
    </location>
</feature>
<dbReference type="InterPro" id="IPR016181">
    <property type="entry name" value="Acyl_CoA_acyltransferase"/>
</dbReference>
<dbReference type="PANTHER" id="PTHR43420">
    <property type="entry name" value="ACETYLTRANSFERASE"/>
    <property type="match status" value="1"/>
</dbReference>
<keyword evidence="5" id="KW-1185">Reference proteome</keyword>
<organism evidence="4 5">
    <name type="scientific">Cohaesibacter celericrescens</name>
    <dbReference type="NCBI Taxonomy" id="2067669"/>
    <lineage>
        <taxon>Bacteria</taxon>
        <taxon>Pseudomonadati</taxon>
        <taxon>Pseudomonadota</taxon>
        <taxon>Alphaproteobacteria</taxon>
        <taxon>Hyphomicrobiales</taxon>
        <taxon>Cohaesibacteraceae</taxon>
    </lineage>
</organism>
<dbReference type="AlphaFoldDB" id="A0A2N5XL21"/>
<dbReference type="CDD" id="cd04301">
    <property type="entry name" value="NAT_SF"/>
    <property type="match status" value="1"/>
</dbReference>
<gene>
    <name evidence="4" type="ORF">C0081_22830</name>
</gene>
<dbReference type="InterPro" id="IPR050680">
    <property type="entry name" value="YpeA/RimI_acetyltransf"/>
</dbReference>
<protein>
    <submittedName>
        <fullName evidence="4">GNAT family acetyltransferase</fullName>
    </submittedName>
</protein>
<keyword evidence="2" id="KW-0012">Acyltransferase</keyword>
<reference evidence="4 5" key="1">
    <citation type="submission" date="2018-01" db="EMBL/GenBank/DDBJ databases">
        <title>The draft genome sequence of Cohaesibacter sp. H1304.</title>
        <authorList>
            <person name="Wang N.-N."/>
            <person name="Du Z.-J."/>
        </authorList>
    </citation>
    <scope>NUCLEOTIDE SEQUENCE [LARGE SCALE GENOMIC DNA]</scope>
    <source>
        <strain evidence="4 5">H1304</strain>
    </source>
</reference>
<dbReference type="InterPro" id="IPR000182">
    <property type="entry name" value="GNAT_dom"/>
</dbReference>
<dbReference type="NCBIfam" id="NF002959">
    <property type="entry name" value="PRK03624.1"/>
    <property type="match status" value="1"/>
</dbReference>
<evidence type="ECO:0000256" key="2">
    <source>
        <dbReference type="ARBA" id="ARBA00023315"/>
    </source>
</evidence>
<dbReference type="PROSITE" id="PS51186">
    <property type="entry name" value="GNAT"/>
    <property type="match status" value="1"/>
</dbReference>
<dbReference type="EMBL" id="PKUQ01000055">
    <property type="protein sequence ID" value="PLW75120.1"/>
    <property type="molecule type" value="Genomic_DNA"/>
</dbReference>
<keyword evidence="1 4" id="KW-0808">Transferase</keyword>
<dbReference type="PANTHER" id="PTHR43420:SF44">
    <property type="entry name" value="ACETYLTRANSFERASE YPEA"/>
    <property type="match status" value="1"/>
</dbReference>
<evidence type="ECO:0000259" key="3">
    <source>
        <dbReference type="PROSITE" id="PS51186"/>
    </source>
</evidence>
<dbReference type="Pfam" id="PF00583">
    <property type="entry name" value="Acetyltransf_1"/>
    <property type="match status" value="1"/>
</dbReference>
<evidence type="ECO:0000313" key="5">
    <source>
        <dbReference type="Proteomes" id="UP000234881"/>
    </source>
</evidence>
<accession>A0A2N5XL21</accession>
<evidence type="ECO:0000256" key="1">
    <source>
        <dbReference type="ARBA" id="ARBA00022679"/>
    </source>
</evidence>
<comment type="caution">
    <text evidence="4">The sequence shown here is derived from an EMBL/GenBank/DDBJ whole genome shotgun (WGS) entry which is preliminary data.</text>
</comment>
<evidence type="ECO:0000313" key="4">
    <source>
        <dbReference type="EMBL" id="PLW75120.1"/>
    </source>
</evidence>
<name>A0A2N5XL21_9HYPH</name>